<sequence length="43" mass="5150">MRCQTWLSLEIQRKNLISQKEIISVFLQKIRFGPNFAQMVQIL</sequence>
<proteinExistence type="predicted"/>
<name>A0A0E9TQ73_ANGAN</name>
<dbReference type="AlphaFoldDB" id="A0A0E9TQ73"/>
<protein>
    <submittedName>
        <fullName evidence="1">Uncharacterized protein</fullName>
    </submittedName>
</protein>
<dbReference type="EMBL" id="GBXM01052718">
    <property type="protein sequence ID" value="JAH55859.1"/>
    <property type="molecule type" value="Transcribed_RNA"/>
</dbReference>
<reference evidence="1" key="1">
    <citation type="submission" date="2014-11" db="EMBL/GenBank/DDBJ databases">
        <authorList>
            <person name="Amaro Gonzalez C."/>
        </authorList>
    </citation>
    <scope>NUCLEOTIDE SEQUENCE</scope>
</reference>
<evidence type="ECO:0000313" key="1">
    <source>
        <dbReference type="EMBL" id="JAH55859.1"/>
    </source>
</evidence>
<organism evidence="1">
    <name type="scientific">Anguilla anguilla</name>
    <name type="common">European freshwater eel</name>
    <name type="synonym">Muraena anguilla</name>
    <dbReference type="NCBI Taxonomy" id="7936"/>
    <lineage>
        <taxon>Eukaryota</taxon>
        <taxon>Metazoa</taxon>
        <taxon>Chordata</taxon>
        <taxon>Craniata</taxon>
        <taxon>Vertebrata</taxon>
        <taxon>Euteleostomi</taxon>
        <taxon>Actinopterygii</taxon>
        <taxon>Neopterygii</taxon>
        <taxon>Teleostei</taxon>
        <taxon>Anguilliformes</taxon>
        <taxon>Anguillidae</taxon>
        <taxon>Anguilla</taxon>
    </lineage>
</organism>
<accession>A0A0E9TQ73</accession>
<reference evidence="1" key="2">
    <citation type="journal article" date="2015" name="Fish Shellfish Immunol.">
        <title>Early steps in the European eel (Anguilla anguilla)-Vibrio vulnificus interaction in the gills: Role of the RtxA13 toxin.</title>
        <authorList>
            <person name="Callol A."/>
            <person name="Pajuelo D."/>
            <person name="Ebbesson L."/>
            <person name="Teles M."/>
            <person name="MacKenzie S."/>
            <person name="Amaro C."/>
        </authorList>
    </citation>
    <scope>NUCLEOTIDE SEQUENCE</scope>
</reference>